<evidence type="ECO:0000313" key="2">
    <source>
        <dbReference type="EMBL" id="KAF2682197.1"/>
    </source>
</evidence>
<evidence type="ECO:0000313" key="3">
    <source>
        <dbReference type="Proteomes" id="UP000799291"/>
    </source>
</evidence>
<name>A0A6G1IVB4_9PLEO</name>
<feature type="compositionally biased region" description="Basic residues" evidence="1">
    <location>
        <begin position="67"/>
        <end position="76"/>
    </location>
</feature>
<accession>A0A6G1IVB4</accession>
<dbReference type="OrthoDB" id="2444812at2759"/>
<gene>
    <name evidence="2" type="ORF">K458DRAFT_391226</name>
</gene>
<dbReference type="EMBL" id="MU005588">
    <property type="protein sequence ID" value="KAF2682197.1"/>
    <property type="molecule type" value="Genomic_DNA"/>
</dbReference>
<organism evidence="2 3">
    <name type="scientific">Lentithecium fluviatile CBS 122367</name>
    <dbReference type="NCBI Taxonomy" id="1168545"/>
    <lineage>
        <taxon>Eukaryota</taxon>
        <taxon>Fungi</taxon>
        <taxon>Dikarya</taxon>
        <taxon>Ascomycota</taxon>
        <taxon>Pezizomycotina</taxon>
        <taxon>Dothideomycetes</taxon>
        <taxon>Pleosporomycetidae</taxon>
        <taxon>Pleosporales</taxon>
        <taxon>Massarineae</taxon>
        <taxon>Lentitheciaceae</taxon>
        <taxon>Lentithecium</taxon>
    </lineage>
</organism>
<keyword evidence="3" id="KW-1185">Reference proteome</keyword>
<dbReference type="Proteomes" id="UP000799291">
    <property type="component" value="Unassembled WGS sequence"/>
</dbReference>
<evidence type="ECO:0000256" key="1">
    <source>
        <dbReference type="SAM" id="MobiDB-lite"/>
    </source>
</evidence>
<sequence>MPIDFENLAKKLQKKLVGGDDKHEQGAYGNHSAYSQRPSEYGYYQRAHSMPPPQRQHGHHQPEHSHPQHQHGHRLAPRPPHMSRPYPQQTAHYPQQYLQTPHPPAHQLRPMSTSPRPITSNRHNNPSPQPHSGSYGSSSARQPTFQQCPGHDRLPPGAHIDLKTGRIQANMFPPGYDGPLLQQ</sequence>
<proteinExistence type="predicted"/>
<feature type="compositionally biased region" description="Polar residues" evidence="1">
    <location>
        <begin position="86"/>
        <end position="99"/>
    </location>
</feature>
<feature type="region of interest" description="Disordered" evidence="1">
    <location>
        <begin position="16"/>
        <end position="183"/>
    </location>
</feature>
<protein>
    <submittedName>
        <fullName evidence="2">Uncharacterized protein</fullName>
    </submittedName>
</protein>
<dbReference type="AlphaFoldDB" id="A0A6G1IVB4"/>
<reference evidence="2" key="1">
    <citation type="journal article" date="2020" name="Stud. Mycol.">
        <title>101 Dothideomycetes genomes: a test case for predicting lifestyles and emergence of pathogens.</title>
        <authorList>
            <person name="Haridas S."/>
            <person name="Albert R."/>
            <person name="Binder M."/>
            <person name="Bloem J."/>
            <person name="Labutti K."/>
            <person name="Salamov A."/>
            <person name="Andreopoulos B."/>
            <person name="Baker S."/>
            <person name="Barry K."/>
            <person name="Bills G."/>
            <person name="Bluhm B."/>
            <person name="Cannon C."/>
            <person name="Castanera R."/>
            <person name="Culley D."/>
            <person name="Daum C."/>
            <person name="Ezra D."/>
            <person name="Gonzalez J."/>
            <person name="Henrissat B."/>
            <person name="Kuo A."/>
            <person name="Liang C."/>
            <person name="Lipzen A."/>
            <person name="Lutzoni F."/>
            <person name="Magnuson J."/>
            <person name="Mondo S."/>
            <person name="Nolan M."/>
            <person name="Ohm R."/>
            <person name="Pangilinan J."/>
            <person name="Park H.-J."/>
            <person name="Ramirez L."/>
            <person name="Alfaro M."/>
            <person name="Sun H."/>
            <person name="Tritt A."/>
            <person name="Yoshinaga Y."/>
            <person name="Zwiers L.-H."/>
            <person name="Turgeon B."/>
            <person name="Goodwin S."/>
            <person name="Spatafora J."/>
            <person name="Crous P."/>
            <person name="Grigoriev I."/>
        </authorList>
    </citation>
    <scope>NUCLEOTIDE SEQUENCE</scope>
    <source>
        <strain evidence="2">CBS 122367</strain>
    </source>
</reference>
<feature type="compositionally biased region" description="Polar residues" evidence="1">
    <location>
        <begin position="110"/>
        <end position="147"/>
    </location>
</feature>
<feature type="compositionally biased region" description="Basic and acidic residues" evidence="1">
    <location>
        <begin position="150"/>
        <end position="164"/>
    </location>
</feature>